<accession>A0A1I4DUQ7</accession>
<dbReference type="Pfam" id="PF00106">
    <property type="entry name" value="adh_short"/>
    <property type="match status" value="1"/>
</dbReference>
<dbReference type="STRING" id="1123062.SAMN02745775_112103"/>
<comment type="similarity">
    <text evidence="1 3">Belongs to the short-chain dehydrogenases/reductases (SDR) family.</text>
</comment>
<dbReference type="PANTHER" id="PTHR43639">
    <property type="entry name" value="OXIDOREDUCTASE, SHORT-CHAIN DEHYDROGENASE/REDUCTASE FAMILY (AFU_ORTHOLOGUE AFUA_5G02870)"/>
    <property type="match status" value="1"/>
</dbReference>
<dbReference type="InterPro" id="IPR036291">
    <property type="entry name" value="NAD(P)-bd_dom_sf"/>
</dbReference>
<evidence type="ECO:0000256" key="3">
    <source>
        <dbReference type="RuleBase" id="RU000363"/>
    </source>
</evidence>
<sequence>MRDAELIPATGRVIAISGASRGLGAAIARKLHGEGYTLALGVRDPAAARARLGFTERASFHAYDAMKPATAEAWIEAAAATHGRLDGLINNAGILRRVTWDEGGEEELDELWTVNVKSPFRATKRALPHLRAAGHGRVVNIASTDGKRIRDASVSIGYAMSKHALVALSQATKLAGWEEGVRVTALCPGAIDTELLAGLPGISANRLSPATIAEIVSLLLRLPDTATIAELIVNTRSEHSL</sequence>
<dbReference type="Proteomes" id="UP000199473">
    <property type="component" value="Unassembled WGS sequence"/>
</dbReference>
<evidence type="ECO:0000256" key="1">
    <source>
        <dbReference type="ARBA" id="ARBA00006484"/>
    </source>
</evidence>
<organism evidence="4 5">
    <name type="scientific">Falsiroseomonas stagni DSM 19981</name>
    <dbReference type="NCBI Taxonomy" id="1123062"/>
    <lineage>
        <taxon>Bacteria</taxon>
        <taxon>Pseudomonadati</taxon>
        <taxon>Pseudomonadota</taxon>
        <taxon>Alphaproteobacteria</taxon>
        <taxon>Acetobacterales</taxon>
        <taxon>Roseomonadaceae</taxon>
        <taxon>Falsiroseomonas</taxon>
    </lineage>
</organism>
<protein>
    <submittedName>
        <fullName evidence="4">NADP-dependent 3-hydroxy acid dehydrogenase YdfG</fullName>
    </submittedName>
</protein>
<dbReference type="Gene3D" id="3.40.50.720">
    <property type="entry name" value="NAD(P)-binding Rossmann-like Domain"/>
    <property type="match status" value="1"/>
</dbReference>
<gene>
    <name evidence="4" type="ORF">SAMN02745775_112103</name>
</gene>
<reference evidence="4 5" key="1">
    <citation type="submission" date="2016-10" db="EMBL/GenBank/DDBJ databases">
        <authorList>
            <person name="de Groot N.N."/>
        </authorList>
    </citation>
    <scope>NUCLEOTIDE SEQUENCE [LARGE SCALE GENOMIC DNA]</scope>
    <source>
        <strain evidence="4 5">DSM 19981</strain>
    </source>
</reference>
<dbReference type="EMBL" id="FOSQ01000012">
    <property type="protein sequence ID" value="SFK96669.1"/>
    <property type="molecule type" value="Genomic_DNA"/>
</dbReference>
<dbReference type="InterPro" id="IPR002347">
    <property type="entry name" value="SDR_fam"/>
</dbReference>
<proteinExistence type="inferred from homology"/>
<evidence type="ECO:0000313" key="4">
    <source>
        <dbReference type="EMBL" id="SFK96669.1"/>
    </source>
</evidence>
<dbReference type="GO" id="GO:0016491">
    <property type="term" value="F:oxidoreductase activity"/>
    <property type="evidence" value="ECO:0007669"/>
    <property type="project" value="UniProtKB-KW"/>
</dbReference>
<evidence type="ECO:0000256" key="2">
    <source>
        <dbReference type="ARBA" id="ARBA00023002"/>
    </source>
</evidence>
<keyword evidence="2" id="KW-0560">Oxidoreductase</keyword>
<keyword evidence="5" id="KW-1185">Reference proteome</keyword>
<name>A0A1I4DUQ7_9PROT</name>
<dbReference type="PRINTS" id="PR00080">
    <property type="entry name" value="SDRFAMILY"/>
</dbReference>
<dbReference type="PANTHER" id="PTHR43639:SF1">
    <property type="entry name" value="SHORT-CHAIN DEHYDROGENASE_REDUCTASE FAMILY PROTEIN"/>
    <property type="match status" value="1"/>
</dbReference>
<dbReference type="PRINTS" id="PR00081">
    <property type="entry name" value="GDHRDH"/>
</dbReference>
<evidence type="ECO:0000313" key="5">
    <source>
        <dbReference type="Proteomes" id="UP000199473"/>
    </source>
</evidence>
<dbReference type="SUPFAM" id="SSF51735">
    <property type="entry name" value="NAD(P)-binding Rossmann-fold domains"/>
    <property type="match status" value="1"/>
</dbReference>
<dbReference type="OrthoDB" id="8477999at2"/>
<dbReference type="RefSeq" id="WP_092962353.1">
    <property type="nucleotide sequence ID" value="NZ_FOSQ01000012.1"/>
</dbReference>
<dbReference type="AlphaFoldDB" id="A0A1I4DUQ7"/>